<dbReference type="Proteomes" id="UP001562159">
    <property type="component" value="Unassembled WGS sequence"/>
</dbReference>
<dbReference type="Pfam" id="PF00440">
    <property type="entry name" value="TetR_N"/>
    <property type="match status" value="1"/>
</dbReference>
<protein>
    <submittedName>
        <fullName evidence="4">TetR/AcrR family transcriptional regulator</fullName>
    </submittedName>
</protein>
<evidence type="ECO:0000256" key="2">
    <source>
        <dbReference type="PROSITE-ProRule" id="PRU00335"/>
    </source>
</evidence>
<dbReference type="SUPFAM" id="SSF46689">
    <property type="entry name" value="Homeodomain-like"/>
    <property type="match status" value="1"/>
</dbReference>
<keyword evidence="1 2" id="KW-0238">DNA-binding</keyword>
<dbReference type="EMBL" id="JBGBPY010000001">
    <property type="protein sequence ID" value="MEY2182353.1"/>
    <property type="molecule type" value="Genomic_DNA"/>
</dbReference>
<dbReference type="InterPro" id="IPR001647">
    <property type="entry name" value="HTH_TetR"/>
</dbReference>
<evidence type="ECO:0000256" key="1">
    <source>
        <dbReference type="ARBA" id="ARBA00023125"/>
    </source>
</evidence>
<reference evidence="4 5" key="1">
    <citation type="submission" date="2024-07" db="EMBL/GenBank/DDBJ databases">
        <title>Molecular mechanisms and environmental adaptations of flagellar loss and biofilm growth of Rhodanobacter under environmental stress.</title>
        <authorList>
            <person name="Chen M."/>
        </authorList>
    </citation>
    <scope>NUCLEOTIDE SEQUENCE [LARGE SCALE GENOMIC DNA]</scope>
    <source>
        <strain evidence="4 5">RS22</strain>
    </source>
</reference>
<proteinExistence type="predicted"/>
<name>A0ABV4APM0_9GAMM</name>
<comment type="caution">
    <text evidence="4">The sequence shown here is derived from an EMBL/GenBank/DDBJ whole genome shotgun (WGS) entry which is preliminary data.</text>
</comment>
<dbReference type="InterPro" id="IPR009057">
    <property type="entry name" value="Homeodomain-like_sf"/>
</dbReference>
<organism evidence="4 5">
    <name type="scientific">Rhodanobacter humi</name>
    <dbReference type="NCBI Taxonomy" id="1888173"/>
    <lineage>
        <taxon>Bacteria</taxon>
        <taxon>Pseudomonadati</taxon>
        <taxon>Pseudomonadota</taxon>
        <taxon>Gammaproteobacteria</taxon>
        <taxon>Lysobacterales</taxon>
        <taxon>Rhodanobacteraceae</taxon>
        <taxon>Rhodanobacter</taxon>
    </lineage>
</organism>
<sequence>MQTRKDALIDALIAHLLERGLADLSLRPLAAATGTSARLLIYHFETKEGLLAEVLETMQTRLRQSFAQLLAPGTPERQPQPLKLLWQWATARRNYPYLKLLYELQILAIQSPDTYAQYLQRNASNWSDFILTMLPAPRRDPAFATLCAAVFDGLFLELMSTGDRKRTSQALDRFIRIAGDTRKQRTGA</sequence>
<keyword evidence="5" id="KW-1185">Reference proteome</keyword>
<dbReference type="PROSITE" id="PS50977">
    <property type="entry name" value="HTH_TETR_2"/>
    <property type="match status" value="1"/>
</dbReference>
<evidence type="ECO:0000313" key="4">
    <source>
        <dbReference type="EMBL" id="MEY2182353.1"/>
    </source>
</evidence>
<accession>A0ABV4APM0</accession>
<gene>
    <name evidence="4" type="ORF">AB7878_07970</name>
</gene>
<feature type="domain" description="HTH tetR-type" evidence="3">
    <location>
        <begin position="2"/>
        <end position="62"/>
    </location>
</feature>
<dbReference type="Gene3D" id="1.10.357.10">
    <property type="entry name" value="Tetracycline Repressor, domain 2"/>
    <property type="match status" value="1"/>
</dbReference>
<evidence type="ECO:0000259" key="3">
    <source>
        <dbReference type="PROSITE" id="PS50977"/>
    </source>
</evidence>
<feature type="DNA-binding region" description="H-T-H motif" evidence="2">
    <location>
        <begin position="25"/>
        <end position="44"/>
    </location>
</feature>
<evidence type="ECO:0000313" key="5">
    <source>
        <dbReference type="Proteomes" id="UP001562159"/>
    </source>
</evidence>